<evidence type="ECO:0000256" key="5">
    <source>
        <dbReference type="ARBA" id="ARBA00023180"/>
    </source>
</evidence>
<proteinExistence type="inferred from homology"/>
<keyword evidence="3" id="KW-0964">Secreted</keyword>
<dbReference type="EMBL" id="OV651816">
    <property type="protein sequence ID" value="CAH1109401.1"/>
    <property type="molecule type" value="Genomic_DNA"/>
</dbReference>
<evidence type="ECO:0000256" key="3">
    <source>
        <dbReference type="ARBA" id="ARBA00022525"/>
    </source>
</evidence>
<dbReference type="PANTHER" id="PTHR13234:SF8">
    <property type="entry name" value="GAMMA-INTERFERON-INDUCIBLE LYSOSOMAL THIOL REDUCTASE"/>
    <property type="match status" value="1"/>
</dbReference>
<evidence type="ECO:0008006" key="8">
    <source>
        <dbReference type="Google" id="ProtNLM"/>
    </source>
</evidence>
<evidence type="ECO:0000256" key="4">
    <source>
        <dbReference type="ARBA" id="ARBA00022729"/>
    </source>
</evidence>
<comment type="similarity">
    <text evidence="2">Belongs to the GILT family.</text>
</comment>
<protein>
    <recommendedName>
        <fullName evidence="8">GILT-like protein 1</fullName>
    </recommendedName>
</protein>
<gene>
    <name evidence="6" type="ORF">PSYICH_LOCUS10345</name>
</gene>
<keyword evidence="7" id="KW-1185">Reference proteome</keyword>
<reference evidence="6" key="1">
    <citation type="submission" date="2022-01" db="EMBL/GenBank/DDBJ databases">
        <authorList>
            <person name="King R."/>
        </authorList>
    </citation>
    <scope>NUCLEOTIDE SEQUENCE</scope>
</reference>
<accession>A0A9P0GFZ3</accession>
<dbReference type="GO" id="GO:0005576">
    <property type="term" value="C:extracellular region"/>
    <property type="evidence" value="ECO:0007669"/>
    <property type="project" value="UniProtKB-SubCell"/>
</dbReference>
<name>A0A9P0GFZ3_9CUCU</name>
<dbReference type="AlphaFoldDB" id="A0A9P0GFZ3"/>
<comment type="subcellular location">
    <subcellularLocation>
        <location evidence="1">Secreted</location>
    </subcellularLocation>
</comment>
<sequence length="229" mass="25452">MLSNMAKNNCAGISSVLVFITVILSLCGSITSVKVTIYYEGLCYDSIKFIGQQLYPHWTQLSPFVSLELVPYGKAIHNLNGNKYEFFCQHGSAECRSNKLQACLLNQNLGSVKDVSLVYCIMSSRNPGSFDIAVDCANELGYNVKRFKKCALTTEADNLLAQNGDKTSALKPDLQFVPTIVYDDEYSKMHQDQSLIDFVAVVCSKLVQLNAPKVCQNRQLPVIEPVIQF</sequence>
<dbReference type="GO" id="GO:0016671">
    <property type="term" value="F:oxidoreductase activity, acting on a sulfur group of donors, disulfide as acceptor"/>
    <property type="evidence" value="ECO:0007669"/>
    <property type="project" value="InterPro"/>
</dbReference>
<organism evidence="6 7">
    <name type="scientific">Psylliodes chrysocephalus</name>
    <dbReference type="NCBI Taxonomy" id="3402493"/>
    <lineage>
        <taxon>Eukaryota</taxon>
        <taxon>Metazoa</taxon>
        <taxon>Ecdysozoa</taxon>
        <taxon>Arthropoda</taxon>
        <taxon>Hexapoda</taxon>
        <taxon>Insecta</taxon>
        <taxon>Pterygota</taxon>
        <taxon>Neoptera</taxon>
        <taxon>Endopterygota</taxon>
        <taxon>Coleoptera</taxon>
        <taxon>Polyphaga</taxon>
        <taxon>Cucujiformia</taxon>
        <taxon>Chrysomeloidea</taxon>
        <taxon>Chrysomelidae</taxon>
        <taxon>Galerucinae</taxon>
        <taxon>Alticini</taxon>
        <taxon>Psylliodes</taxon>
    </lineage>
</organism>
<evidence type="ECO:0000313" key="6">
    <source>
        <dbReference type="EMBL" id="CAH1109401.1"/>
    </source>
</evidence>
<dbReference type="Proteomes" id="UP001153636">
    <property type="component" value="Chromosome 4"/>
</dbReference>
<evidence type="ECO:0000256" key="1">
    <source>
        <dbReference type="ARBA" id="ARBA00004613"/>
    </source>
</evidence>
<keyword evidence="4" id="KW-0732">Signal</keyword>
<evidence type="ECO:0000256" key="2">
    <source>
        <dbReference type="ARBA" id="ARBA00005679"/>
    </source>
</evidence>
<dbReference type="InterPro" id="IPR004911">
    <property type="entry name" value="Interferon-induced_GILT"/>
</dbReference>
<dbReference type="Pfam" id="PF03227">
    <property type="entry name" value="GILT"/>
    <property type="match status" value="1"/>
</dbReference>
<dbReference type="PANTHER" id="PTHR13234">
    <property type="entry name" value="GAMMA-INTERFERON INDUCIBLE LYSOSOMAL THIOL REDUCTASE GILT"/>
    <property type="match status" value="1"/>
</dbReference>
<keyword evidence="5" id="KW-0325">Glycoprotein</keyword>
<dbReference type="OrthoDB" id="958254at2759"/>
<evidence type="ECO:0000313" key="7">
    <source>
        <dbReference type="Proteomes" id="UP001153636"/>
    </source>
</evidence>